<dbReference type="Pfam" id="PF00627">
    <property type="entry name" value="UBA"/>
    <property type="match status" value="1"/>
</dbReference>
<gene>
    <name evidence="3" type="ORF">M9Y10_044655</name>
</gene>
<comment type="caution">
    <text evidence="3">The sequence shown here is derived from an EMBL/GenBank/DDBJ whole genome shotgun (WGS) entry which is preliminary data.</text>
</comment>
<keyword evidence="4" id="KW-1185">Reference proteome</keyword>
<feature type="domain" description="UBA" evidence="2">
    <location>
        <begin position="191"/>
        <end position="231"/>
    </location>
</feature>
<accession>A0ABR2JTB5</accession>
<feature type="compositionally biased region" description="Polar residues" evidence="1">
    <location>
        <begin position="45"/>
        <end position="66"/>
    </location>
</feature>
<evidence type="ECO:0000259" key="2">
    <source>
        <dbReference type="PROSITE" id="PS50030"/>
    </source>
</evidence>
<feature type="region of interest" description="Disordered" evidence="1">
    <location>
        <begin position="1"/>
        <end position="191"/>
    </location>
</feature>
<dbReference type="InterPro" id="IPR015940">
    <property type="entry name" value="UBA"/>
</dbReference>
<evidence type="ECO:0000256" key="1">
    <source>
        <dbReference type="SAM" id="MobiDB-lite"/>
    </source>
</evidence>
<feature type="compositionally biased region" description="Polar residues" evidence="1">
    <location>
        <begin position="315"/>
        <end position="327"/>
    </location>
</feature>
<proteinExistence type="predicted"/>
<dbReference type="InterPro" id="IPR009060">
    <property type="entry name" value="UBA-like_sf"/>
</dbReference>
<organism evidence="3 4">
    <name type="scientific">Tritrichomonas musculus</name>
    <dbReference type="NCBI Taxonomy" id="1915356"/>
    <lineage>
        <taxon>Eukaryota</taxon>
        <taxon>Metamonada</taxon>
        <taxon>Parabasalia</taxon>
        <taxon>Tritrichomonadida</taxon>
        <taxon>Tritrichomonadidae</taxon>
        <taxon>Tritrichomonas</taxon>
    </lineage>
</organism>
<name>A0ABR2JTB5_9EUKA</name>
<protein>
    <submittedName>
        <fullName evidence="3">UV excision repair protein RAD23 B</fullName>
    </submittedName>
</protein>
<feature type="compositionally biased region" description="Low complexity" evidence="1">
    <location>
        <begin position="1"/>
        <end position="44"/>
    </location>
</feature>
<dbReference type="SMART" id="SM00165">
    <property type="entry name" value="UBA"/>
    <property type="match status" value="1"/>
</dbReference>
<sequence length="423" mass="47115">MTQNNFNLPSSNNSFGPPNNQNQQQLQQNQQPQSNPNNYLPSNNMGTPSSSNANNFGPPQYMQSNFGRPPPQNSFGPPPQNSFGPPPQNSFGPPPQNSFGPPGQSANQFGPPPSNSFSSPPRNQNVAPANTYNPPSSGSQYQQNSGFRGTVNLPTHNMQPHGSNTTQGLGFSGTINQPSTSNHRSPTEGTNEWETSILSVMEMGFQREQAINALRQTNGDVQSAVNFLIDGTLPQHANTQTDMTSLQNLIIRDPSVIHVLIDKLNYSPQQKQFLHQHPEEILIQLEVDLSRIDFTRLAYNPQNNYQMGGYPTPPSRNGQFPTVSNGIGTQQTSYQQQAYQQQAYQQQAYQQPAYQQQTYQQQSANQKIEDLSQRLMQQFSLAEQQQLNTLFSEFPNITKLEIIQNYDACDKNIDLARDLIKGL</sequence>
<dbReference type="Proteomes" id="UP001470230">
    <property type="component" value="Unassembled WGS sequence"/>
</dbReference>
<dbReference type="SUPFAM" id="SSF46934">
    <property type="entry name" value="UBA-like"/>
    <property type="match status" value="1"/>
</dbReference>
<evidence type="ECO:0000313" key="4">
    <source>
        <dbReference type="Proteomes" id="UP001470230"/>
    </source>
</evidence>
<dbReference type="EMBL" id="JAPFFF010000009">
    <property type="protein sequence ID" value="KAK8882016.1"/>
    <property type="molecule type" value="Genomic_DNA"/>
</dbReference>
<feature type="compositionally biased region" description="Pro residues" evidence="1">
    <location>
        <begin position="68"/>
        <end position="96"/>
    </location>
</feature>
<dbReference type="Gene3D" id="1.10.8.10">
    <property type="entry name" value="DNA helicase RuvA subunit, C-terminal domain"/>
    <property type="match status" value="1"/>
</dbReference>
<reference evidence="3 4" key="1">
    <citation type="submission" date="2024-04" db="EMBL/GenBank/DDBJ databases">
        <title>Tritrichomonas musculus Genome.</title>
        <authorList>
            <person name="Alves-Ferreira E."/>
            <person name="Grigg M."/>
            <person name="Lorenzi H."/>
            <person name="Galac M."/>
        </authorList>
    </citation>
    <scope>NUCLEOTIDE SEQUENCE [LARGE SCALE GENOMIC DNA]</scope>
    <source>
        <strain evidence="3 4">EAF2021</strain>
    </source>
</reference>
<dbReference type="PROSITE" id="PS50030">
    <property type="entry name" value="UBA"/>
    <property type="match status" value="1"/>
</dbReference>
<evidence type="ECO:0000313" key="3">
    <source>
        <dbReference type="EMBL" id="KAK8882016.1"/>
    </source>
</evidence>
<feature type="region of interest" description="Disordered" evidence="1">
    <location>
        <begin position="303"/>
        <end position="327"/>
    </location>
</feature>
<feature type="compositionally biased region" description="Polar residues" evidence="1">
    <location>
        <begin position="122"/>
        <end position="191"/>
    </location>
</feature>